<proteinExistence type="predicted"/>
<evidence type="ECO:0000313" key="3">
    <source>
        <dbReference type="Proteomes" id="UP001360953"/>
    </source>
</evidence>
<accession>A0ABR1LXV9</accession>
<sequence>MSTRNGSSSRQYIFDNRAVVAQVQDIGGSWCACSLSIVFSPQHCQGMIHVRLRASFVQSDRAEFVYLRLLPEQLESIDMSDDVQVPVLIRRHLDARVPGSTTGRYLTLSLKLCAPGSVLVPGTPHFAASLTAKVQSRAQVESFWRLCRATELRLHVREDAVDEHERAALQRFSALALAGELSAVALDTNRMFDGRGVRETDADVFDLGDESCPPPYYPSHATSKRRREASGSPPASSPRDPKRQHQPPPAAKSSHRQSLVPKHRQRTHSLFLGARAGSPRLTKHTERRRAEGYARRDGSTVDGGNVVRHGAPVGPGHAAGHAPLLLDAVKPALPDAFDRYVDETDPLDGLVEEATLGVEEAGQDALVDLTEAKEEHLTEIQHTAWELMEAIREERRLDEEAEGQVQDDAAAAAAKAKAMERRERLQVFMAAAESTQSSSSGGELRFRPRRSRRPPGHPTVRPAAPSHEATDASAVALPQPPPAPQQQQQQQQQPLPNMRYVDDAGSTTEADTPTTKSFHTDDLFAPAYANGHPPRGLFPRFQPSQIEKWLLDRRERSV</sequence>
<gene>
    <name evidence="2" type="ORF">J3D65DRAFT_620532</name>
</gene>
<feature type="region of interest" description="Disordered" evidence="1">
    <location>
        <begin position="398"/>
        <end position="417"/>
    </location>
</feature>
<evidence type="ECO:0000313" key="2">
    <source>
        <dbReference type="EMBL" id="KAK7540024.1"/>
    </source>
</evidence>
<feature type="region of interest" description="Disordered" evidence="1">
    <location>
        <begin position="205"/>
        <end position="305"/>
    </location>
</feature>
<feature type="region of interest" description="Disordered" evidence="1">
    <location>
        <begin position="430"/>
        <end position="544"/>
    </location>
</feature>
<dbReference type="Proteomes" id="UP001360953">
    <property type="component" value="Unassembled WGS sequence"/>
</dbReference>
<reference evidence="2 3" key="1">
    <citation type="submission" date="2024-04" db="EMBL/GenBank/DDBJ databases">
        <title>Phyllosticta paracitricarpa is synonymous to the EU quarantine fungus P. citricarpa based on phylogenomic analyses.</title>
        <authorList>
            <consortium name="Lawrence Berkeley National Laboratory"/>
            <person name="Van ingen-buijs V.A."/>
            <person name="Van westerhoven A.C."/>
            <person name="Haridas S."/>
            <person name="Skiadas P."/>
            <person name="Martin F."/>
            <person name="Groenewald J.Z."/>
            <person name="Crous P.W."/>
            <person name="Seidl M.F."/>
        </authorList>
    </citation>
    <scope>NUCLEOTIDE SEQUENCE [LARGE SCALE GENOMIC DNA]</scope>
    <source>
        <strain evidence="2 3">CPC 17464</strain>
    </source>
</reference>
<dbReference type="RefSeq" id="XP_066657295.1">
    <property type="nucleotide sequence ID" value="XM_066799879.1"/>
</dbReference>
<keyword evidence="3" id="KW-1185">Reference proteome</keyword>
<feature type="compositionally biased region" description="Basic and acidic residues" evidence="1">
    <location>
        <begin position="288"/>
        <end position="299"/>
    </location>
</feature>
<name>A0ABR1LXV9_9PEZI</name>
<comment type="caution">
    <text evidence="2">The sequence shown here is derived from an EMBL/GenBank/DDBJ whole genome shotgun (WGS) entry which is preliminary data.</text>
</comment>
<organism evidence="2 3">
    <name type="scientific">Phyllosticta citribraziliensis</name>
    <dbReference type="NCBI Taxonomy" id="989973"/>
    <lineage>
        <taxon>Eukaryota</taxon>
        <taxon>Fungi</taxon>
        <taxon>Dikarya</taxon>
        <taxon>Ascomycota</taxon>
        <taxon>Pezizomycotina</taxon>
        <taxon>Dothideomycetes</taxon>
        <taxon>Dothideomycetes incertae sedis</taxon>
        <taxon>Botryosphaeriales</taxon>
        <taxon>Phyllostictaceae</taxon>
        <taxon>Phyllosticta</taxon>
    </lineage>
</organism>
<dbReference type="GeneID" id="92032785"/>
<dbReference type="EMBL" id="JBBPEH010000004">
    <property type="protein sequence ID" value="KAK7540024.1"/>
    <property type="molecule type" value="Genomic_DNA"/>
</dbReference>
<feature type="compositionally biased region" description="Polar residues" evidence="1">
    <location>
        <begin position="505"/>
        <end position="517"/>
    </location>
</feature>
<evidence type="ECO:0000256" key="1">
    <source>
        <dbReference type="SAM" id="MobiDB-lite"/>
    </source>
</evidence>
<protein>
    <submittedName>
        <fullName evidence="2">Uncharacterized protein</fullName>
    </submittedName>
</protein>
<feature type="compositionally biased region" description="Low complexity" evidence="1">
    <location>
        <begin position="485"/>
        <end position="496"/>
    </location>
</feature>